<name>A0A9W6MUZ4_9HYPH</name>
<evidence type="ECO:0000313" key="2">
    <source>
        <dbReference type="EMBL" id="GLK67331.1"/>
    </source>
</evidence>
<keyword evidence="1" id="KW-0732">Signal</keyword>
<evidence type="ECO:0000313" key="3">
    <source>
        <dbReference type="Proteomes" id="UP001143372"/>
    </source>
</evidence>
<reference evidence="2" key="2">
    <citation type="submission" date="2023-01" db="EMBL/GenBank/DDBJ databases">
        <authorList>
            <person name="Sun Q."/>
            <person name="Evtushenko L."/>
        </authorList>
    </citation>
    <scope>NUCLEOTIDE SEQUENCE</scope>
    <source>
        <strain evidence="2">VKM B-2347</strain>
    </source>
</reference>
<accession>A0A9W6MUZ4</accession>
<organism evidence="2 3">
    <name type="scientific">Hansschlegelia plantiphila</name>
    <dbReference type="NCBI Taxonomy" id="374655"/>
    <lineage>
        <taxon>Bacteria</taxon>
        <taxon>Pseudomonadati</taxon>
        <taxon>Pseudomonadota</taxon>
        <taxon>Alphaproteobacteria</taxon>
        <taxon>Hyphomicrobiales</taxon>
        <taxon>Methylopilaceae</taxon>
        <taxon>Hansschlegelia</taxon>
    </lineage>
</organism>
<dbReference type="Proteomes" id="UP001143372">
    <property type="component" value="Unassembled WGS sequence"/>
</dbReference>
<sequence length="117" mass="11829">MKVRFSAVVLAGLLAGCASSIPLVAISGENHVFTGSAAPGAKPGSRFTFTDGKIKCDGVFDTRPVDPNIRAQVACSNGRKGTIVAKRDSSGSSGQGTFTLDDGTSGKFIFGAGAGNF</sequence>
<reference evidence="2" key="1">
    <citation type="journal article" date="2014" name="Int. J. Syst. Evol. Microbiol.">
        <title>Complete genome sequence of Corynebacterium casei LMG S-19264T (=DSM 44701T), isolated from a smear-ripened cheese.</title>
        <authorList>
            <consortium name="US DOE Joint Genome Institute (JGI-PGF)"/>
            <person name="Walter F."/>
            <person name="Albersmeier A."/>
            <person name="Kalinowski J."/>
            <person name="Ruckert C."/>
        </authorList>
    </citation>
    <scope>NUCLEOTIDE SEQUENCE</scope>
    <source>
        <strain evidence="2">VKM B-2347</strain>
    </source>
</reference>
<dbReference type="PROSITE" id="PS51257">
    <property type="entry name" value="PROKAR_LIPOPROTEIN"/>
    <property type="match status" value="1"/>
</dbReference>
<feature type="chain" id="PRO_5040784722" description="Lipoprotein" evidence="1">
    <location>
        <begin position="21"/>
        <end position="117"/>
    </location>
</feature>
<dbReference type="RefSeq" id="WP_271167576.1">
    <property type="nucleotide sequence ID" value="NZ_BSFI01000004.1"/>
</dbReference>
<keyword evidence="3" id="KW-1185">Reference proteome</keyword>
<protein>
    <recommendedName>
        <fullName evidence="4">Lipoprotein</fullName>
    </recommendedName>
</protein>
<dbReference type="EMBL" id="BSFI01000004">
    <property type="protein sequence ID" value="GLK67331.1"/>
    <property type="molecule type" value="Genomic_DNA"/>
</dbReference>
<comment type="caution">
    <text evidence="2">The sequence shown here is derived from an EMBL/GenBank/DDBJ whole genome shotgun (WGS) entry which is preliminary data.</text>
</comment>
<feature type="signal peptide" evidence="1">
    <location>
        <begin position="1"/>
        <end position="20"/>
    </location>
</feature>
<evidence type="ECO:0008006" key="4">
    <source>
        <dbReference type="Google" id="ProtNLM"/>
    </source>
</evidence>
<evidence type="ECO:0000256" key="1">
    <source>
        <dbReference type="SAM" id="SignalP"/>
    </source>
</evidence>
<gene>
    <name evidence="2" type="ORF">GCM10008179_09690</name>
</gene>
<proteinExistence type="predicted"/>
<dbReference type="AlphaFoldDB" id="A0A9W6MUZ4"/>